<name>A0A0A9CQV0_ARUDO</name>
<reference evidence="2" key="1">
    <citation type="submission" date="2014-09" db="EMBL/GenBank/DDBJ databases">
        <authorList>
            <person name="Magalhaes I.L.F."/>
            <person name="Oliveira U."/>
            <person name="Santos F.R."/>
            <person name="Vidigal T.H.D.A."/>
            <person name="Brescovit A.D."/>
            <person name="Santos A.J."/>
        </authorList>
    </citation>
    <scope>NUCLEOTIDE SEQUENCE</scope>
    <source>
        <tissue evidence="2">Shoot tissue taken approximately 20 cm above the soil surface</tissue>
    </source>
</reference>
<dbReference type="EMBL" id="GBRH01222130">
    <property type="protein sequence ID" value="JAD75765.1"/>
    <property type="molecule type" value="Transcribed_RNA"/>
</dbReference>
<dbReference type="AlphaFoldDB" id="A0A0A9CQV0"/>
<evidence type="ECO:0000256" key="1">
    <source>
        <dbReference type="SAM" id="Phobius"/>
    </source>
</evidence>
<proteinExistence type="predicted"/>
<accession>A0A0A9CQV0</accession>
<sequence length="51" mass="5164">MIPTSAANAKTETPTTTPTITPVLLLLLLSAGLRTVGMKFGVALKADIAGP</sequence>
<keyword evidence="1" id="KW-1133">Transmembrane helix</keyword>
<keyword evidence="1" id="KW-0812">Transmembrane</keyword>
<keyword evidence="1" id="KW-0472">Membrane</keyword>
<reference evidence="2" key="2">
    <citation type="journal article" date="2015" name="Data Brief">
        <title>Shoot transcriptome of the giant reed, Arundo donax.</title>
        <authorList>
            <person name="Barrero R.A."/>
            <person name="Guerrero F.D."/>
            <person name="Moolhuijzen P."/>
            <person name="Goolsby J.A."/>
            <person name="Tidwell J."/>
            <person name="Bellgard S.E."/>
            <person name="Bellgard M.I."/>
        </authorList>
    </citation>
    <scope>NUCLEOTIDE SEQUENCE</scope>
    <source>
        <tissue evidence="2">Shoot tissue taken approximately 20 cm above the soil surface</tissue>
    </source>
</reference>
<organism evidence="2">
    <name type="scientific">Arundo donax</name>
    <name type="common">Giant reed</name>
    <name type="synonym">Donax arundinaceus</name>
    <dbReference type="NCBI Taxonomy" id="35708"/>
    <lineage>
        <taxon>Eukaryota</taxon>
        <taxon>Viridiplantae</taxon>
        <taxon>Streptophyta</taxon>
        <taxon>Embryophyta</taxon>
        <taxon>Tracheophyta</taxon>
        <taxon>Spermatophyta</taxon>
        <taxon>Magnoliopsida</taxon>
        <taxon>Liliopsida</taxon>
        <taxon>Poales</taxon>
        <taxon>Poaceae</taxon>
        <taxon>PACMAD clade</taxon>
        <taxon>Arundinoideae</taxon>
        <taxon>Arundineae</taxon>
        <taxon>Arundo</taxon>
    </lineage>
</organism>
<evidence type="ECO:0000313" key="2">
    <source>
        <dbReference type="EMBL" id="JAD75765.1"/>
    </source>
</evidence>
<protein>
    <submittedName>
        <fullName evidence="2">Uncharacterized protein</fullName>
    </submittedName>
</protein>
<feature type="transmembrane region" description="Helical" evidence="1">
    <location>
        <begin position="20"/>
        <end position="37"/>
    </location>
</feature>